<proteinExistence type="predicted"/>
<dbReference type="EMBL" id="MIPT01000001">
    <property type="protein sequence ID" value="OHT21605.1"/>
    <property type="molecule type" value="Genomic_DNA"/>
</dbReference>
<gene>
    <name evidence="2" type="ORF">BHE75_03616</name>
</gene>
<comment type="caution">
    <text evidence="2">The sequence shown here is derived from an EMBL/GenBank/DDBJ whole genome shotgun (WGS) entry which is preliminary data.</text>
</comment>
<name>A0A1S1HHA1_9SPHN</name>
<keyword evidence="3" id="KW-1185">Reference proteome</keyword>
<protein>
    <submittedName>
        <fullName evidence="2">Uncharacterized protein</fullName>
    </submittedName>
</protein>
<dbReference type="Proteomes" id="UP000179467">
    <property type="component" value="Unassembled WGS sequence"/>
</dbReference>
<sequence length="73" mass="7710">MIVDARSPMPFPMTGAGVGGRQSVRDDRERPHSQQILVDFALLDCEQIGVEQAVQAVVIAAAMSLSAKAASTL</sequence>
<feature type="region of interest" description="Disordered" evidence="1">
    <location>
        <begin position="1"/>
        <end position="30"/>
    </location>
</feature>
<organism evidence="2 3">
    <name type="scientific">Edaphosphingomonas haloaromaticamans</name>
    <dbReference type="NCBI Taxonomy" id="653954"/>
    <lineage>
        <taxon>Bacteria</taxon>
        <taxon>Pseudomonadati</taxon>
        <taxon>Pseudomonadota</taxon>
        <taxon>Alphaproteobacteria</taxon>
        <taxon>Sphingomonadales</taxon>
        <taxon>Rhizorhabdaceae</taxon>
        <taxon>Edaphosphingomonas</taxon>
    </lineage>
</organism>
<reference evidence="2 3" key="1">
    <citation type="submission" date="2016-09" db="EMBL/GenBank/DDBJ databases">
        <title>Metabolic pathway, cell adaptation mechanisms and a novel monoxygenase revealed through proteogenomic-transcription analysis of a Sphingomonas haloaromaticamans strain degrading the fungicide ortho-phenylphenol.</title>
        <authorList>
            <person name="Perruchon C."/>
            <person name="Papadopoulou E.S."/>
            <person name="Rousidou C."/>
            <person name="Vasileiadis S."/>
            <person name="Tanou G."/>
            <person name="Amoutzias G."/>
            <person name="Molassiotis A."/>
            <person name="Karpouzas D.G."/>
        </authorList>
    </citation>
    <scope>NUCLEOTIDE SEQUENCE [LARGE SCALE GENOMIC DNA]</scope>
    <source>
        <strain evidence="2 3">P3</strain>
    </source>
</reference>
<accession>A0A1S1HHA1</accession>
<evidence type="ECO:0000256" key="1">
    <source>
        <dbReference type="SAM" id="MobiDB-lite"/>
    </source>
</evidence>
<evidence type="ECO:0000313" key="2">
    <source>
        <dbReference type="EMBL" id="OHT21605.1"/>
    </source>
</evidence>
<dbReference type="AlphaFoldDB" id="A0A1S1HHA1"/>
<evidence type="ECO:0000313" key="3">
    <source>
        <dbReference type="Proteomes" id="UP000179467"/>
    </source>
</evidence>